<keyword evidence="4" id="KW-1185">Reference proteome</keyword>
<dbReference type="eggNOG" id="ENOG502SJ7D">
    <property type="taxonomic scope" value="Eukaryota"/>
</dbReference>
<dbReference type="EMBL" id="GL876967">
    <property type="protein sequence ID" value="KLU83003.1"/>
    <property type="molecule type" value="Genomic_DNA"/>
</dbReference>
<dbReference type="OrthoDB" id="3565018at2759"/>
<reference evidence="3" key="4">
    <citation type="journal article" date="2015" name="G3 (Bethesda)">
        <title>Genome sequences of three phytopathogenic species of the Magnaporthaceae family of fungi.</title>
        <authorList>
            <person name="Okagaki L.H."/>
            <person name="Nunes C.C."/>
            <person name="Sailsbery J."/>
            <person name="Clay B."/>
            <person name="Brown D."/>
            <person name="John T."/>
            <person name="Oh Y."/>
            <person name="Young N."/>
            <person name="Fitzgerald M."/>
            <person name="Haas B.J."/>
            <person name="Zeng Q."/>
            <person name="Young S."/>
            <person name="Adiconis X."/>
            <person name="Fan L."/>
            <person name="Levin J.Z."/>
            <person name="Mitchell T.K."/>
            <person name="Okubara P.A."/>
            <person name="Farman M.L."/>
            <person name="Kohn L.M."/>
            <person name="Birren B."/>
            <person name="Ma L.-J."/>
            <person name="Dean R.A."/>
        </authorList>
    </citation>
    <scope>NUCLEOTIDE SEQUENCE</scope>
    <source>
        <strain evidence="3">ATCC 64411 / 73-15</strain>
    </source>
</reference>
<protein>
    <submittedName>
        <fullName evidence="2 3">Uncharacterized protein</fullName>
    </submittedName>
</protein>
<dbReference type="OMA" id="CKTHCAN"/>
<reference evidence="3" key="5">
    <citation type="submission" date="2015-06" db="UniProtKB">
        <authorList>
            <consortium name="EnsemblFungi"/>
        </authorList>
    </citation>
    <scope>IDENTIFICATION</scope>
    <source>
        <strain evidence="3">ATCC 64411</strain>
    </source>
</reference>
<evidence type="ECO:0000313" key="4">
    <source>
        <dbReference type="Proteomes" id="UP000011715"/>
    </source>
</evidence>
<dbReference type="AlphaFoldDB" id="A0A0C4DQD1"/>
<dbReference type="EMBL" id="ADBL01000526">
    <property type="status" value="NOT_ANNOTATED_CDS"/>
    <property type="molecule type" value="Genomic_DNA"/>
</dbReference>
<dbReference type="PANTHER" id="PTHR35186:SF4">
    <property type="entry name" value="PRION-INHIBITION AND PROPAGATION HELO DOMAIN-CONTAINING PROTEIN"/>
    <property type="match status" value="1"/>
</dbReference>
<dbReference type="EnsemblFungi" id="MAPG_02070T0">
    <property type="protein sequence ID" value="MAPG_02070T0"/>
    <property type="gene ID" value="MAPG_02070"/>
</dbReference>
<accession>A0A0C4DQD1</accession>
<sequence>MTRRPVCAKSPTPLGTSFSLTLAPHRKYSMSGFEIAGVVLGAFPLAISAIDGYRRVARKVDAWRDVRLIYTRCSEDLKNEQLLFKRHLRLLVFPLVSDVVAAQDLLDNPSGPRWADADIAELLEKKLGESFELYICYVQRIKEAIDDVSAEMESYSELVDEKRKQQAVSTLARLSGSSIKDAAKLQTYKARFLEGEANRKRLLTELRDSNQKLWKLLDSSEKDAALTRQLEAAQAASTLDASLCNFWRTATAFFRALAAACGCQCRTDHAAGLLLQHRASCKDKAKFEVLFTIKASESGPSSLNRWEAFTTRIEEGNHSGLIKESRTLIEKKTINQPCSQVQPKAGIRRSAFRAKAAATQRAKVQFTPTISLNTPSSDLGAQQFQPISTICESLCVIETGCKGYLDLPDENRRYYVHSVSQHVKTPHSVTLEQILNKGVRPAPTRRESFSIALIIASSFLQLLDSPWFPSTGHRTYPFTKSSLIFPADSSKPNVFLLHQPHIRRDFAVIAADKEATTSSNATAPADGVGPALARLGITLLELCFRAPLEQQPYRTSWPRGESEQEREGFDFLAAKDWLRDVKDEVGEEYATAVSWCLLGNATVSADKWRSEMLKEVVWPLQRCVDYFKLSGSG</sequence>
<reference evidence="2" key="3">
    <citation type="submission" date="2011-03" db="EMBL/GenBank/DDBJ databases">
        <title>Annotation of Magnaporthe poae ATCC 64411.</title>
        <authorList>
            <person name="Ma L.-J."/>
            <person name="Dead R."/>
            <person name="Young S.K."/>
            <person name="Zeng Q."/>
            <person name="Gargeya S."/>
            <person name="Fitzgerald M."/>
            <person name="Haas B."/>
            <person name="Abouelleil A."/>
            <person name="Alvarado L."/>
            <person name="Arachchi H.M."/>
            <person name="Berlin A."/>
            <person name="Brown A."/>
            <person name="Chapman S.B."/>
            <person name="Chen Z."/>
            <person name="Dunbar C."/>
            <person name="Freedman E."/>
            <person name="Gearin G."/>
            <person name="Gellesch M."/>
            <person name="Goldberg J."/>
            <person name="Griggs A."/>
            <person name="Gujja S."/>
            <person name="Heiman D."/>
            <person name="Howarth C."/>
            <person name="Larson L."/>
            <person name="Lui A."/>
            <person name="MacDonald P.J.P."/>
            <person name="Mehta T."/>
            <person name="Montmayeur A."/>
            <person name="Murphy C."/>
            <person name="Neiman D."/>
            <person name="Pearson M."/>
            <person name="Priest M."/>
            <person name="Roberts A."/>
            <person name="Saif S."/>
            <person name="Shea T."/>
            <person name="Shenoy N."/>
            <person name="Sisk P."/>
            <person name="Stolte C."/>
            <person name="Sykes S."/>
            <person name="Yandava C."/>
            <person name="Wortman J."/>
            <person name="Nusbaum C."/>
            <person name="Birren B."/>
        </authorList>
    </citation>
    <scope>NUCLEOTIDE SEQUENCE</scope>
    <source>
        <strain evidence="2">ATCC 64411</strain>
    </source>
</reference>
<dbReference type="VEuPathDB" id="FungiDB:MAPG_02070"/>
<dbReference type="STRING" id="644358.A0A0C4DQD1"/>
<evidence type="ECO:0000313" key="3">
    <source>
        <dbReference type="EnsemblFungi" id="MAPG_02070T0"/>
    </source>
</evidence>
<dbReference type="Proteomes" id="UP000011715">
    <property type="component" value="Unassembled WGS sequence"/>
</dbReference>
<feature type="coiled-coil region" evidence="1">
    <location>
        <begin position="138"/>
        <end position="165"/>
    </location>
</feature>
<evidence type="ECO:0000256" key="1">
    <source>
        <dbReference type="SAM" id="Coils"/>
    </source>
</evidence>
<proteinExistence type="predicted"/>
<gene>
    <name evidence="2" type="ORF">MAPG_02070</name>
</gene>
<name>A0A0C4DQD1_MAGP6</name>
<dbReference type="PANTHER" id="PTHR35186">
    <property type="entry name" value="ANK_REP_REGION DOMAIN-CONTAINING PROTEIN"/>
    <property type="match status" value="1"/>
</dbReference>
<organism evidence="3 4">
    <name type="scientific">Magnaporthiopsis poae (strain ATCC 64411 / 73-15)</name>
    <name type="common">Kentucky bluegrass fungus</name>
    <name type="synonym">Magnaporthe poae</name>
    <dbReference type="NCBI Taxonomy" id="644358"/>
    <lineage>
        <taxon>Eukaryota</taxon>
        <taxon>Fungi</taxon>
        <taxon>Dikarya</taxon>
        <taxon>Ascomycota</taxon>
        <taxon>Pezizomycotina</taxon>
        <taxon>Sordariomycetes</taxon>
        <taxon>Sordariomycetidae</taxon>
        <taxon>Magnaporthales</taxon>
        <taxon>Magnaporthaceae</taxon>
        <taxon>Magnaporthiopsis</taxon>
    </lineage>
</organism>
<keyword evidence="1" id="KW-0175">Coiled coil</keyword>
<reference evidence="4" key="2">
    <citation type="submission" date="2010-05" db="EMBL/GenBank/DDBJ databases">
        <title>The genome sequence of Magnaporthe poae strain ATCC 64411.</title>
        <authorList>
            <person name="Ma L.-J."/>
            <person name="Dead R."/>
            <person name="Young S."/>
            <person name="Zeng Q."/>
            <person name="Koehrsen M."/>
            <person name="Alvarado L."/>
            <person name="Berlin A."/>
            <person name="Chapman S.B."/>
            <person name="Chen Z."/>
            <person name="Freedman E."/>
            <person name="Gellesch M."/>
            <person name="Goldberg J."/>
            <person name="Griggs A."/>
            <person name="Gujja S."/>
            <person name="Heilman E.R."/>
            <person name="Heiman D."/>
            <person name="Hepburn T."/>
            <person name="Howarth C."/>
            <person name="Jen D."/>
            <person name="Larson L."/>
            <person name="Mehta T."/>
            <person name="Neiman D."/>
            <person name="Pearson M."/>
            <person name="Roberts A."/>
            <person name="Saif S."/>
            <person name="Shea T."/>
            <person name="Shenoy N."/>
            <person name="Sisk P."/>
            <person name="Stolte C."/>
            <person name="Sykes S."/>
            <person name="Walk T."/>
            <person name="White J."/>
            <person name="Yandava C."/>
            <person name="Haas B."/>
            <person name="Nusbaum C."/>
            <person name="Birren B."/>
        </authorList>
    </citation>
    <scope>NUCLEOTIDE SEQUENCE [LARGE SCALE GENOMIC DNA]</scope>
    <source>
        <strain evidence="4">ATCC 64411 / 73-15</strain>
    </source>
</reference>
<reference evidence="2" key="1">
    <citation type="submission" date="2010-05" db="EMBL/GenBank/DDBJ databases">
        <title>The Genome Sequence of Magnaporthe poae strain ATCC 64411.</title>
        <authorList>
            <consortium name="The Broad Institute Genome Sequencing Platform"/>
            <consortium name="Broad Institute Genome Sequencing Center for Infectious Disease"/>
            <person name="Ma L.-J."/>
            <person name="Dead R."/>
            <person name="Young S."/>
            <person name="Zeng Q."/>
            <person name="Koehrsen M."/>
            <person name="Alvarado L."/>
            <person name="Berlin A."/>
            <person name="Chapman S.B."/>
            <person name="Chen Z."/>
            <person name="Freedman E."/>
            <person name="Gellesch M."/>
            <person name="Goldberg J."/>
            <person name="Griggs A."/>
            <person name="Gujja S."/>
            <person name="Heilman E.R."/>
            <person name="Heiman D."/>
            <person name="Hepburn T."/>
            <person name="Howarth C."/>
            <person name="Jen D."/>
            <person name="Larson L."/>
            <person name="Mehta T."/>
            <person name="Neiman D."/>
            <person name="Pearson M."/>
            <person name="Roberts A."/>
            <person name="Saif S."/>
            <person name="Shea T."/>
            <person name="Shenoy N."/>
            <person name="Sisk P."/>
            <person name="Stolte C."/>
            <person name="Sykes S."/>
            <person name="Walk T."/>
            <person name="White J."/>
            <person name="Yandava C."/>
            <person name="Haas B."/>
            <person name="Nusbaum C."/>
            <person name="Birren B."/>
        </authorList>
    </citation>
    <scope>NUCLEOTIDE SEQUENCE</scope>
    <source>
        <strain evidence="2">ATCC 64411</strain>
    </source>
</reference>
<evidence type="ECO:0000313" key="2">
    <source>
        <dbReference type="EMBL" id="KLU83003.1"/>
    </source>
</evidence>